<dbReference type="FunCoup" id="A0A6P3FQR1">
    <property type="interactions" value="242"/>
</dbReference>
<dbReference type="InterPro" id="IPR018378">
    <property type="entry name" value="C-type_lectin_CS"/>
</dbReference>
<accession>A0A6P3FQR1</accession>
<dbReference type="RefSeq" id="XP_004644999.1">
    <property type="nucleotide sequence ID" value="XM_004644942.2"/>
</dbReference>
<keyword evidence="4" id="KW-0472">Membrane</keyword>
<dbReference type="SMART" id="SM00034">
    <property type="entry name" value="CLECT"/>
    <property type="match status" value="1"/>
</dbReference>
<gene>
    <name evidence="7" type="primary">Clec4g</name>
</gene>
<dbReference type="PROSITE" id="PS50041">
    <property type="entry name" value="C_TYPE_LECTIN_2"/>
    <property type="match status" value="1"/>
</dbReference>
<keyword evidence="4" id="KW-0812">Transmembrane</keyword>
<evidence type="ECO:0000256" key="1">
    <source>
        <dbReference type="ARBA" id="ARBA00022734"/>
    </source>
</evidence>
<keyword evidence="4" id="KW-1133">Transmembrane helix</keyword>
<dbReference type="InterPro" id="IPR001304">
    <property type="entry name" value="C-type_lectin-like"/>
</dbReference>
<feature type="domain" description="C-type lectin" evidence="5">
    <location>
        <begin position="166"/>
        <end position="276"/>
    </location>
</feature>
<evidence type="ECO:0000256" key="4">
    <source>
        <dbReference type="SAM" id="Phobius"/>
    </source>
</evidence>
<dbReference type="CTD" id="339390"/>
<dbReference type="InterPro" id="IPR016186">
    <property type="entry name" value="C-type_lectin-like/link_sf"/>
</dbReference>
<keyword evidence="6" id="KW-1185">Reference proteome</keyword>
<dbReference type="PROSITE" id="PS00615">
    <property type="entry name" value="C_TYPE_LECTIN_1"/>
    <property type="match status" value="1"/>
</dbReference>
<feature type="coiled-coil region" evidence="3">
    <location>
        <begin position="89"/>
        <end position="123"/>
    </location>
</feature>
<sequence length="287" mass="32120">MDTVTFSQWDSSLVAVPTGHWGRRVFFLALAVLVVTVLWVLILSILMSKASTESRVLTGHQDLLRTNASEQTVALGALKGEVGAYENCCNATQAELQAALAELREAQVNLMQQKSALEELSLRVTQDLATASRDRENIRNELFRALEAAKLENSSCEQCPASWLPFRGFCYYFSEAQASWSEAQQNCAGNAAHLVIIGDLDEQSFLIRHTRGRGYWLGLRAVRRAGRIQGYQWVDGVQISFSHWNTGEPNDSWGREDCVMMLHSGLWNDAPCGSERDGWICEKRRSC</sequence>
<protein>
    <submittedName>
        <fullName evidence="7">C-type lectin domain family 4 member G</fullName>
    </submittedName>
</protein>
<dbReference type="InterPro" id="IPR050111">
    <property type="entry name" value="C-type_lectin/snaclec_domain"/>
</dbReference>
<evidence type="ECO:0000259" key="5">
    <source>
        <dbReference type="PROSITE" id="PS50041"/>
    </source>
</evidence>
<feature type="transmembrane region" description="Helical" evidence="4">
    <location>
        <begin position="25"/>
        <end position="46"/>
    </location>
</feature>
<organism evidence="6 7">
    <name type="scientific">Octodon degus</name>
    <name type="common">Degu</name>
    <name type="synonym">Sciurus degus</name>
    <dbReference type="NCBI Taxonomy" id="10160"/>
    <lineage>
        <taxon>Eukaryota</taxon>
        <taxon>Metazoa</taxon>
        <taxon>Chordata</taxon>
        <taxon>Craniata</taxon>
        <taxon>Vertebrata</taxon>
        <taxon>Euteleostomi</taxon>
        <taxon>Mammalia</taxon>
        <taxon>Eutheria</taxon>
        <taxon>Euarchontoglires</taxon>
        <taxon>Glires</taxon>
        <taxon>Rodentia</taxon>
        <taxon>Hystricomorpha</taxon>
        <taxon>Octodontidae</taxon>
        <taxon>Octodon</taxon>
    </lineage>
</organism>
<name>A0A6P3FQR1_OCTDE</name>
<dbReference type="SUPFAM" id="SSF56436">
    <property type="entry name" value="C-type lectin-like"/>
    <property type="match status" value="1"/>
</dbReference>
<keyword evidence="2" id="KW-1015">Disulfide bond</keyword>
<dbReference type="GeneID" id="101573968"/>
<evidence type="ECO:0000256" key="2">
    <source>
        <dbReference type="ARBA" id="ARBA00023157"/>
    </source>
</evidence>
<keyword evidence="3" id="KW-0175">Coiled coil</keyword>
<dbReference type="InParanoid" id="A0A6P3FQR1"/>
<dbReference type="PANTHER" id="PTHR22803">
    <property type="entry name" value="MANNOSE, PHOSPHOLIPASE, LECTIN RECEPTOR RELATED"/>
    <property type="match status" value="1"/>
</dbReference>
<dbReference type="Proteomes" id="UP000515203">
    <property type="component" value="Unplaced"/>
</dbReference>
<dbReference type="OrthoDB" id="6133475at2759"/>
<dbReference type="InterPro" id="IPR016187">
    <property type="entry name" value="CTDL_fold"/>
</dbReference>
<dbReference type="Pfam" id="PF00059">
    <property type="entry name" value="Lectin_C"/>
    <property type="match status" value="1"/>
</dbReference>
<keyword evidence="1" id="KW-0430">Lectin</keyword>
<evidence type="ECO:0000313" key="7">
    <source>
        <dbReference type="RefSeq" id="XP_004644999.1"/>
    </source>
</evidence>
<evidence type="ECO:0000256" key="3">
    <source>
        <dbReference type="SAM" id="Coils"/>
    </source>
</evidence>
<evidence type="ECO:0000313" key="6">
    <source>
        <dbReference type="Proteomes" id="UP000515203"/>
    </source>
</evidence>
<reference evidence="7" key="1">
    <citation type="submission" date="2025-08" db="UniProtKB">
        <authorList>
            <consortium name="RefSeq"/>
        </authorList>
    </citation>
    <scope>IDENTIFICATION</scope>
</reference>
<dbReference type="GO" id="GO:0030246">
    <property type="term" value="F:carbohydrate binding"/>
    <property type="evidence" value="ECO:0007669"/>
    <property type="project" value="UniProtKB-KW"/>
</dbReference>
<dbReference type="Gene3D" id="3.10.100.10">
    <property type="entry name" value="Mannose-Binding Protein A, subunit A"/>
    <property type="match status" value="1"/>
</dbReference>
<proteinExistence type="predicted"/>
<dbReference type="AlphaFoldDB" id="A0A6P3FQR1"/>